<comment type="caution">
    <text evidence="1">The sequence shown here is derived from an EMBL/GenBank/DDBJ whole genome shotgun (WGS) entry which is preliminary data.</text>
</comment>
<name>A0A815VNK2_9BILA</name>
<dbReference type="SUPFAM" id="SSF56219">
    <property type="entry name" value="DNase I-like"/>
    <property type="match status" value="1"/>
</dbReference>
<dbReference type="Gene3D" id="3.60.10.10">
    <property type="entry name" value="Endonuclease/exonuclease/phosphatase"/>
    <property type="match status" value="1"/>
</dbReference>
<evidence type="ECO:0000313" key="2">
    <source>
        <dbReference type="Proteomes" id="UP000663864"/>
    </source>
</evidence>
<evidence type="ECO:0008006" key="3">
    <source>
        <dbReference type="Google" id="ProtNLM"/>
    </source>
</evidence>
<dbReference type="AlphaFoldDB" id="A0A815VNK2"/>
<evidence type="ECO:0000313" key="1">
    <source>
        <dbReference type="EMBL" id="CAF1537529.1"/>
    </source>
</evidence>
<feature type="non-terminal residue" evidence="1">
    <location>
        <position position="1"/>
    </location>
</feature>
<accession>A0A815VNK2</accession>
<dbReference type="Proteomes" id="UP000663864">
    <property type="component" value="Unassembled WGS sequence"/>
</dbReference>
<proteinExistence type="predicted"/>
<dbReference type="InterPro" id="IPR036691">
    <property type="entry name" value="Endo/exonu/phosph_ase_sf"/>
</dbReference>
<reference evidence="1" key="1">
    <citation type="submission" date="2021-02" db="EMBL/GenBank/DDBJ databases">
        <authorList>
            <person name="Nowell W R."/>
        </authorList>
    </citation>
    <scope>NUCLEOTIDE SEQUENCE</scope>
</reference>
<sequence>IIIMKNVLNSQQNKSYGQLMIMKNFRPRSFSICPLDLSDNDKTTTTTITKELIIARFDLNTKTTIDLVNLHLHSDRSRNSSEKRCQTLENLFKKMKINNYMLIGDFNFGDCHVKEQNLLATYEDEIHDLWKDIYDLDEVSYLNFINNCQIENEIRLISNF</sequence>
<gene>
    <name evidence="1" type="ORF">ZHD862_LOCUS38961</name>
</gene>
<organism evidence="1 2">
    <name type="scientific">Rotaria sordida</name>
    <dbReference type="NCBI Taxonomy" id="392033"/>
    <lineage>
        <taxon>Eukaryota</taxon>
        <taxon>Metazoa</taxon>
        <taxon>Spiralia</taxon>
        <taxon>Gnathifera</taxon>
        <taxon>Rotifera</taxon>
        <taxon>Eurotatoria</taxon>
        <taxon>Bdelloidea</taxon>
        <taxon>Philodinida</taxon>
        <taxon>Philodinidae</taxon>
        <taxon>Rotaria</taxon>
    </lineage>
</organism>
<dbReference type="EMBL" id="CAJNOT010012335">
    <property type="protein sequence ID" value="CAF1537529.1"/>
    <property type="molecule type" value="Genomic_DNA"/>
</dbReference>
<protein>
    <recommendedName>
        <fullName evidence="3">Endonuclease/exonuclease/phosphatase domain-containing protein</fullName>
    </recommendedName>
</protein>